<gene>
    <name evidence="13" type="ORF">J2S01_001250</name>
</gene>
<dbReference type="Pfam" id="PF00205">
    <property type="entry name" value="TPP_enzyme_M"/>
    <property type="match status" value="1"/>
</dbReference>
<evidence type="ECO:0000259" key="11">
    <source>
        <dbReference type="Pfam" id="PF02775"/>
    </source>
</evidence>
<evidence type="ECO:0000256" key="3">
    <source>
        <dbReference type="ARBA" id="ARBA00007812"/>
    </source>
</evidence>
<evidence type="ECO:0000256" key="2">
    <source>
        <dbReference type="ARBA" id="ARBA00005025"/>
    </source>
</evidence>
<keyword evidence="9 13" id="KW-0808">Transferase</keyword>
<comment type="similarity">
    <text evidence="3 9">Belongs to the TPP enzyme family.</text>
</comment>
<evidence type="ECO:0000259" key="10">
    <source>
        <dbReference type="Pfam" id="PF00205"/>
    </source>
</evidence>
<dbReference type="Pfam" id="PF02776">
    <property type="entry name" value="TPP_enzyme_N"/>
    <property type="match status" value="1"/>
</dbReference>
<dbReference type="InterPro" id="IPR012000">
    <property type="entry name" value="Thiamin_PyroP_enz_cen_dom"/>
</dbReference>
<dbReference type="SUPFAM" id="SSF52518">
    <property type="entry name" value="Thiamin diphosphate-binding fold (THDP-binding)"/>
    <property type="match status" value="2"/>
</dbReference>
<name>A0ABT9Y8T4_9FIRM</name>
<protein>
    <recommendedName>
        <fullName evidence="4 9">Acetolactate synthase</fullName>
        <ecNumber evidence="4 9">2.2.1.6</ecNumber>
    </recommendedName>
</protein>
<sequence length="560" mass="61642">MTANLHRGKNMEGSQAVIKCLKEQRVNTIFGYPGGMILPLFDALGKDSSIDFILTTHEQSSAHAADGYARASGKAGVCIATSGPGATNLVTGIATAFMDSVPMVIITGQVDSNLLGRDSFQETDIFGITMPITKHNFKLQSAKELIPLLRKAFALALSGRQGPVLIDIPKDFFYADIAYPENTTENKAAKPDADFIICAAEAIDEILKAERPVIIAGGGVVLGRAHKELIAFAEKYKLPVVSTLMGIGAFPNDHPLYMGFAGLHGRKSANYTVAEADLVIAVGSRFGDRQTGNIAHYIYEKHFIHIDIDPAEIDKNVHSSIGLSGDMKTILNLLMQREAVNNPDAWWKTLKKHKEKFAYEYTGKYDVPNIMHHISQTINKGDYAVVTDVGQHQMWAAQHIRRRTPRTWFTSGGLGTMGFGLPAALGIQLYYKNKKRVIHIAGDGGIKMTGSEYYTIAALRLPIISIIINNESLGMIRQLQKVYYGARYFSCNFEYKMNYVKYTESFGIRTYDVHSMDEFVEAFSNALALNEPQAIIVNAGKAFVEPMANTVSGINTFVNF</sequence>
<dbReference type="Gene3D" id="3.40.50.970">
    <property type="match status" value="2"/>
</dbReference>
<feature type="domain" description="Thiamine pyrophosphate enzyme TPP-binding" evidence="11">
    <location>
        <begin position="388"/>
        <end position="536"/>
    </location>
</feature>
<keyword evidence="6 9" id="KW-0786">Thiamine pyrophosphate</keyword>
<evidence type="ECO:0000256" key="7">
    <source>
        <dbReference type="ARBA" id="ARBA00023304"/>
    </source>
</evidence>
<dbReference type="InterPro" id="IPR045229">
    <property type="entry name" value="TPP_enz"/>
</dbReference>
<feature type="domain" description="Thiamine pyrophosphate enzyme central" evidence="10">
    <location>
        <begin position="200"/>
        <end position="333"/>
    </location>
</feature>
<comment type="caution">
    <text evidence="13">The sequence shown here is derived from an EMBL/GenBank/DDBJ whole genome shotgun (WGS) entry which is preliminary data.</text>
</comment>
<dbReference type="InterPro" id="IPR011766">
    <property type="entry name" value="TPP_enzyme_TPP-bd"/>
</dbReference>
<evidence type="ECO:0000256" key="4">
    <source>
        <dbReference type="ARBA" id="ARBA00013145"/>
    </source>
</evidence>
<dbReference type="PANTHER" id="PTHR18968:SF13">
    <property type="entry name" value="ACETOLACTATE SYNTHASE CATALYTIC SUBUNIT, MITOCHONDRIAL"/>
    <property type="match status" value="1"/>
</dbReference>
<feature type="domain" description="Thiamine pyrophosphate enzyme N-terminal TPP-binding" evidence="12">
    <location>
        <begin position="11"/>
        <end position="126"/>
    </location>
</feature>
<dbReference type="Proteomes" id="UP001239167">
    <property type="component" value="Unassembled WGS sequence"/>
</dbReference>
<dbReference type="GO" id="GO:0003984">
    <property type="term" value="F:acetolactate synthase activity"/>
    <property type="evidence" value="ECO:0007669"/>
    <property type="project" value="UniProtKB-EC"/>
</dbReference>
<dbReference type="EMBL" id="JAUSUE010000007">
    <property type="protein sequence ID" value="MDQ0203534.1"/>
    <property type="molecule type" value="Genomic_DNA"/>
</dbReference>
<keyword evidence="9" id="KW-0479">Metal-binding</keyword>
<dbReference type="Pfam" id="PF02775">
    <property type="entry name" value="TPP_enzyme_C"/>
    <property type="match status" value="1"/>
</dbReference>
<evidence type="ECO:0000256" key="6">
    <source>
        <dbReference type="ARBA" id="ARBA00023052"/>
    </source>
</evidence>
<comment type="cofactor">
    <cofactor evidence="9">
        <name>Mg(2+)</name>
        <dbReference type="ChEBI" id="CHEBI:18420"/>
    </cofactor>
    <text evidence="9">Binds 1 Mg(2+) ion per subunit.</text>
</comment>
<proteinExistence type="inferred from homology"/>
<evidence type="ECO:0000256" key="1">
    <source>
        <dbReference type="ARBA" id="ARBA00004974"/>
    </source>
</evidence>
<comment type="catalytic activity">
    <reaction evidence="8 9">
        <text>2 pyruvate + H(+) = (2S)-2-acetolactate + CO2</text>
        <dbReference type="Rhea" id="RHEA:25249"/>
        <dbReference type="ChEBI" id="CHEBI:15361"/>
        <dbReference type="ChEBI" id="CHEBI:15378"/>
        <dbReference type="ChEBI" id="CHEBI:16526"/>
        <dbReference type="ChEBI" id="CHEBI:58476"/>
        <dbReference type="EC" id="2.2.1.6"/>
    </reaction>
</comment>
<dbReference type="Gene3D" id="3.40.50.1220">
    <property type="entry name" value="TPP-binding domain"/>
    <property type="match status" value="1"/>
</dbReference>
<evidence type="ECO:0000259" key="12">
    <source>
        <dbReference type="Pfam" id="PF02776"/>
    </source>
</evidence>
<accession>A0ABT9Y8T4</accession>
<dbReference type="SUPFAM" id="SSF52467">
    <property type="entry name" value="DHS-like NAD/FAD-binding domain"/>
    <property type="match status" value="1"/>
</dbReference>
<dbReference type="PANTHER" id="PTHR18968">
    <property type="entry name" value="THIAMINE PYROPHOSPHATE ENZYMES"/>
    <property type="match status" value="1"/>
</dbReference>
<comment type="pathway">
    <text evidence="1 9">Amino-acid biosynthesis; L-isoleucine biosynthesis; L-isoleucine from 2-oxobutanoate: step 1/4.</text>
</comment>
<keyword evidence="9" id="KW-0460">Magnesium</keyword>
<evidence type="ECO:0000313" key="14">
    <source>
        <dbReference type="Proteomes" id="UP001239167"/>
    </source>
</evidence>
<dbReference type="EC" id="2.2.1.6" evidence="4 9"/>
<keyword evidence="7 9" id="KW-0100">Branched-chain amino acid biosynthesis</keyword>
<comment type="cofactor">
    <cofactor evidence="9">
        <name>thiamine diphosphate</name>
        <dbReference type="ChEBI" id="CHEBI:58937"/>
    </cofactor>
    <text evidence="9">Binds 1 thiamine pyrophosphate per subunit.</text>
</comment>
<keyword evidence="14" id="KW-1185">Reference proteome</keyword>
<evidence type="ECO:0000256" key="8">
    <source>
        <dbReference type="ARBA" id="ARBA00048670"/>
    </source>
</evidence>
<comment type="pathway">
    <text evidence="2 9">Amino-acid biosynthesis; L-valine biosynthesis; L-valine from pyruvate: step 1/4.</text>
</comment>
<evidence type="ECO:0000256" key="5">
    <source>
        <dbReference type="ARBA" id="ARBA00022605"/>
    </source>
</evidence>
<evidence type="ECO:0000313" key="13">
    <source>
        <dbReference type="EMBL" id="MDQ0203534.1"/>
    </source>
</evidence>
<dbReference type="InterPro" id="IPR012846">
    <property type="entry name" value="Acetolactate_synth_lsu"/>
</dbReference>
<dbReference type="CDD" id="cd07035">
    <property type="entry name" value="TPP_PYR_POX_like"/>
    <property type="match status" value="1"/>
</dbReference>
<dbReference type="NCBIfam" id="TIGR00118">
    <property type="entry name" value="acolac_lg"/>
    <property type="match status" value="1"/>
</dbReference>
<keyword evidence="5 9" id="KW-0028">Amino-acid biosynthesis</keyword>
<evidence type="ECO:0000256" key="9">
    <source>
        <dbReference type="RuleBase" id="RU003591"/>
    </source>
</evidence>
<reference evidence="13 14" key="1">
    <citation type="submission" date="2023-07" db="EMBL/GenBank/DDBJ databases">
        <title>Genomic Encyclopedia of Type Strains, Phase IV (KMG-IV): sequencing the most valuable type-strain genomes for metagenomic binning, comparative biology and taxonomic classification.</title>
        <authorList>
            <person name="Goeker M."/>
        </authorList>
    </citation>
    <scope>NUCLEOTIDE SEQUENCE [LARGE SCALE GENOMIC DNA]</scope>
    <source>
        <strain evidence="13 14">DSM 16980</strain>
    </source>
</reference>
<organism evidence="13 14">
    <name type="scientific">Pectinatus haikarae</name>
    <dbReference type="NCBI Taxonomy" id="349096"/>
    <lineage>
        <taxon>Bacteria</taxon>
        <taxon>Bacillati</taxon>
        <taxon>Bacillota</taxon>
        <taxon>Negativicutes</taxon>
        <taxon>Selenomonadales</taxon>
        <taxon>Selenomonadaceae</taxon>
        <taxon>Pectinatus</taxon>
    </lineage>
</organism>
<dbReference type="InterPro" id="IPR012001">
    <property type="entry name" value="Thiamin_PyroP_enz_TPP-bd_dom"/>
</dbReference>
<dbReference type="InterPro" id="IPR029061">
    <property type="entry name" value="THDP-binding"/>
</dbReference>
<dbReference type="InterPro" id="IPR029035">
    <property type="entry name" value="DHS-like_NAD/FAD-binding_dom"/>
</dbReference>